<evidence type="ECO:0000259" key="6">
    <source>
        <dbReference type="Pfam" id="PF08386"/>
    </source>
</evidence>
<name>A0ABU7S974_9ACTN</name>
<protein>
    <submittedName>
        <fullName evidence="7">Alpha/beta hydrolase</fullName>
    </submittedName>
</protein>
<dbReference type="InterPro" id="IPR051601">
    <property type="entry name" value="Serine_prot/Carboxylest_S33"/>
</dbReference>
<dbReference type="Gene3D" id="3.40.50.1820">
    <property type="entry name" value="alpha/beta hydrolase"/>
    <property type="match status" value="1"/>
</dbReference>
<feature type="signal peptide" evidence="4">
    <location>
        <begin position="1"/>
        <end position="27"/>
    </location>
</feature>
<dbReference type="EMBL" id="JAZGQL010000005">
    <property type="protein sequence ID" value="MEE6306499.1"/>
    <property type="molecule type" value="Genomic_DNA"/>
</dbReference>
<dbReference type="Proteomes" id="UP001339911">
    <property type="component" value="Unassembled WGS sequence"/>
</dbReference>
<dbReference type="RefSeq" id="WP_331206855.1">
    <property type="nucleotide sequence ID" value="NZ_JAZGQL010000005.1"/>
</dbReference>
<feature type="domain" description="Peptidase S33 tripeptidyl aminopeptidase-like C-terminal" evidence="6">
    <location>
        <begin position="421"/>
        <end position="518"/>
    </location>
</feature>
<accession>A0ABU7S974</accession>
<organism evidence="7 8">
    <name type="scientific">Plantactinospora veratri</name>
    <dbReference type="NCBI Taxonomy" id="1436122"/>
    <lineage>
        <taxon>Bacteria</taxon>
        <taxon>Bacillati</taxon>
        <taxon>Actinomycetota</taxon>
        <taxon>Actinomycetes</taxon>
        <taxon>Micromonosporales</taxon>
        <taxon>Micromonosporaceae</taxon>
        <taxon>Plantactinospora</taxon>
    </lineage>
</organism>
<feature type="domain" description="AB hydrolase-1" evidence="5">
    <location>
        <begin position="91"/>
        <end position="288"/>
    </location>
</feature>
<keyword evidence="2 4" id="KW-0732">Signal</keyword>
<dbReference type="InterPro" id="IPR000073">
    <property type="entry name" value="AB_hydrolase_1"/>
</dbReference>
<dbReference type="SUPFAM" id="SSF53474">
    <property type="entry name" value="alpha/beta-Hydrolases"/>
    <property type="match status" value="1"/>
</dbReference>
<sequence length="575" mass="62228">MRRIVRSVVTPATLVLALVATPVVAQAASPFDRYLDQELSWGACLFTPPEQARPMECALVTVPRDWADPDAGVDLSVSISRTKATGERLGAILLNPGGPGGQGSSLAGALAALQPAVNERYDFIGMDPRGTGHEGGTAPDQLGLVCEIPIGRLSTRTDLDARDRSPESIAEHQKAPRAIAEACQSKALTPFITTWQTAYDMELIRQLLGDSTLNYLGYSYGTWLGAKYASLFPASAGKMVLDSSVNWEGRLQAAFEAFPMIGQRQLDDVYLPWAARQFPEIVGDTPAEAAQTWEAAREYAKTLGIAGDNYDAIFVGMGGQLQWLLATLVFTVVAQEMNGETPETGLPDALRSELDALARTEYGVPLAELTVRRIAAEVPEDYVTFPGTRVSVACGDQPTRSATWYRKLSDRQGPRYPLFGWAYGLSEPCGFWSDAPRQTLPNLPASVASKILVVQAEFDPQTGYEQARAAVRAAPGVSMVSIDDATFHGQYALDGNPCVDGMVNVFLLRNSRPSDATCPGVPLPGENEVYPVAGPVKRDNRKLDRSAALSAESLPELREQVRDRIARVNSERPVR</sequence>
<comment type="caution">
    <text evidence="7">The sequence shown here is derived from an EMBL/GenBank/DDBJ whole genome shotgun (WGS) entry which is preliminary data.</text>
</comment>
<gene>
    <name evidence="7" type="ORF">V1634_06625</name>
</gene>
<proteinExistence type="inferred from homology"/>
<feature type="chain" id="PRO_5046750046" evidence="4">
    <location>
        <begin position="28"/>
        <end position="575"/>
    </location>
</feature>
<evidence type="ECO:0000313" key="8">
    <source>
        <dbReference type="Proteomes" id="UP001339911"/>
    </source>
</evidence>
<dbReference type="GO" id="GO:0016787">
    <property type="term" value="F:hydrolase activity"/>
    <property type="evidence" value="ECO:0007669"/>
    <property type="project" value="UniProtKB-KW"/>
</dbReference>
<dbReference type="PANTHER" id="PTHR43248:SF29">
    <property type="entry name" value="TRIPEPTIDYL AMINOPEPTIDASE"/>
    <property type="match status" value="1"/>
</dbReference>
<dbReference type="Pfam" id="PF08386">
    <property type="entry name" value="Abhydrolase_4"/>
    <property type="match status" value="1"/>
</dbReference>
<evidence type="ECO:0000259" key="5">
    <source>
        <dbReference type="Pfam" id="PF00561"/>
    </source>
</evidence>
<evidence type="ECO:0000313" key="7">
    <source>
        <dbReference type="EMBL" id="MEE6306499.1"/>
    </source>
</evidence>
<comment type="similarity">
    <text evidence="1">Belongs to the peptidase S33 family.</text>
</comment>
<reference evidence="7 8" key="1">
    <citation type="submission" date="2024-01" db="EMBL/GenBank/DDBJ databases">
        <title>Genome insights into Plantactinospora veratri sp. nov.</title>
        <authorList>
            <person name="Wang L."/>
        </authorList>
    </citation>
    <scope>NUCLEOTIDE SEQUENCE [LARGE SCALE GENOMIC DNA]</scope>
    <source>
        <strain evidence="7 8">NEAU-FHS4</strain>
    </source>
</reference>
<keyword evidence="8" id="KW-1185">Reference proteome</keyword>
<evidence type="ECO:0000256" key="2">
    <source>
        <dbReference type="ARBA" id="ARBA00022729"/>
    </source>
</evidence>
<evidence type="ECO:0000256" key="3">
    <source>
        <dbReference type="ARBA" id="ARBA00022801"/>
    </source>
</evidence>
<dbReference type="InterPro" id="IPR029058">
    <property type="entry name" value="AB_hydrolase_fold"/>
</dbReference>
<dbReference type="PANTHER" id="PTHR43248">
    <property type="entry name" value="2-SUCCINYL-6-HYDROXY-2,4-CYCLOHEXADIENE-1-CARBOXYLATE SYNTHASE"/>
    <property type="match status" value="1"/>
</dbReference>
<dbReference type="Pfam" id="PF00561">
    <property type="entry name" value="Abhydrolase_1"/>
    <property type="match status" value="1"/>
</dbReference>
<evidence type="ECO:0000256" key="1">
    <source>
        <dbReference type="ARBA" id="ARBA00010088"/>
    </source>
</evidence>
<keyword evidence="3 7" id="KW-0378">Hydrolase</keyword>
<evidence type="ECO:0000256" key="4">
    <source>
        <dbReference type="SAM" id="SignalP"/>
    </source>
</evidence>
<dbReference type="InterPro" id="IPR013595">
    <property type="entry name" value="Pept_S33_TAP-like_C"/>
</dbReference>